<dbReference type="Proteomes" id="UP001415857">
    <property type="component" value="Unassembled WGS sequence"/>
</dbReference>
<gene>
    <name evidence="2" type="ORF">L1049_021542</name>
    <name evidence="3" type="ORF">L1049_021874</name>
</gene>
<evidence type="ECO:0000313" key="2">
    <source>
        <dbReference type="EMBL" id="KAK9266530.1"/>
    </source>
</evidence>
<reference evidence="3 4" key="1">
    <citation type="journal article" date="2024" name="Plant J.">
        <title>Genome sequences and population genomics reveal climatic adaptation and genomic divergence between two closely related sweetgum species.</title>
        <authorList>
            <person name="Xu W.Q."/>
            <person name="Ren C.Q."/>
            <person name="Zhang X.Y."/>
            <person name="Comes H.P."/>
            <person name="Liu X.H."/>
            <person name="Li Y.G."/>
            <person name="Kettle C.J."/>
            <person name="Jalonen R."/>
            <person name="Gaisberger H."/>
            <person name="Ma Y.Z."/>
            <person name="Qiu Y.X."/>
        </authorList>
    </citation>
    <scope>NUCLEOTIDE SEQUENCE [LARGE SCALE GENOMIC DNA]</scope>
    <source>
        <strain evidence="3">Hangzhou</strain>
    </source>
</reference>
<proteinExistence type="predicted"/>
<name>A0AAP0RBK7_LIQFO</name>
<dbReference type="AlphaFoldDB" id="A0AAP0RBK7"/>
<keyword evidence="4" id="KW-1185">Reference proteome</keyword>
<evidence type="ECO:0000313" key="3">
    <source>
        <dbReference type="EMBL" id="KAK9274624.1"/>
    </source>
</evidence>
<organism evidence="3 4">
    <name type="scientific">Liquidambar formosana</name>
    <name type="common">Formosan gum</name>
    <dbReference type="NCBI Taxonomy" id="63359"/>
    <lineage>
        <taxon>Eukaryota</taxon>
        <taxon>Viridiplantae</taxon>
        <taxon>Streptophyta</taxon>
        <taxon>Embryophyta</taxon>
        <taxon>Tracheophyta</taxon>
        <taxon>Spermatophyta</taxon>
        <taxon>Magnoliopsida</taxon>
        <taxon>eudicotyledons</taxon>
        <taxon>Gunneridae</taxon>
        <taxon>Pentapetalae</taxon>
        <taxon>Saxifragales</taxon>
        <taxon>Altingiaceae</taxon>
        <taxon>Liquidambar</taxon>
    </lineage>
</organism>
<reference evidence="3" key="2">
    <citation type="submission" date="2024-04" db="EMBL/GenBank/DDBJ databases">
        <authorList>
            <person name="Xu W."/>
            <person name="Ren C."/>
        </authorList>
    </citation>
    <scope>NUCLEOTIDE SEQUENCE</scope>
    <source>
        <strain evidence="3">Hangzhou</strain>
        <tissue evidence="3">Leaves</tissue>
    </source>
</reference>
<evidence type="ECO:0000313" key="4">
    <source>
        <dbReference type="Proteomes" id="UP001415857"/>
    </source>
</evidence>
<dbReference type="EMBL" id="JBBPBK010000011">
    <property type="protein sequence ID" value="KAK9274624.1"/>
    <property type="molecule type" value="Genomic_DNA"/>
</dbReference>
<dbReference type="EMBL" id="JBBPBK010000109">
    <property type="protein sequence ID" value="KAK9266530.1"/>
    <property type="molecule type" value="Genomic_DNA"/>
</dbReference>
<accession>A0AAP0RBK7</accession>
<dbReference type="PANTHER" id="PTHR34467">
    <property type="entry name" value="TRANSMEMBRANE PROTEIN"/>
    <property type="match status" value="1"/>
</dbReference>
<feature type="signal peptide" evidence="1">
    <location>
        <begin position="1"/>
        <end position="24"/>
    </location>
</feature>
<feature type="chain" id="PRO_5044711523" evidence="1">
    <location>
        <begin position="25"/>
        <end position="77"/>
    </location>
</feature>
<evidence type="ECO:0000256" key="1">
    <source>
        <dbReference type="SAM" id="SignalP"/>
    </source>
</evidence>
<sequence>MHPQNKAFILILLLLFNCSFSGKADGFNDDVEVLDPSGEVIFQMKGRKLVGVDVTLDYRTGANPAHDPKPPAAKGGN</sequence>
<comment type="caution">
    <text evidence="3">The sequence shown here is derived from an EMBL/GenBank/DDBJ whole genome shotgun (WGS) entry which is preliminary data.</text>
</comment>
<protein>
    <submittedName>
        <fullName evidence="3">Uncharacterized protein</fullName>
    </submittedName>
</protein>
<keyword evidence="1" id="KW-0732">Signal</keyword>
<dbReference type="PANTHER" id="PTHR34467:SF3">
    <property type="entry name" value="PROTEIN, PUTATIVE-RELATED"/>
    <property type="match status" value="1"/>
</dbReference>